<dbReference type="AlphaFoldDB" id="A0A0G4FPP8"/>
<dbReference type="OMA" id="LEAFEMR"/>
<dbReference type="InterPro" id="IPR046341">
    <property type="entry name" value="SET_dom_sf"/>
</dbReference>
<evidence type="ECO:0000256" key="2">
    <source>
        <dbReference type="SAM" id="Phobius"/>
    </source>
</evidence>
<accession>A0A0G4FPP8</accession>
<protein>
    <recommendedName>
        <fullName evidence="5">Rubisco LSMT substrate-binding domain-containing protein</fullName>
    </recommendedName>
</protein>
<dbReference type="InParanoid" id="A0A0G4FPP8"/>
<proteinExistence type="predicted"/>
<dbReference type="VEuPathDB" id="CryptoDB:Vbra_15853"/>
<keyword evidence="4" id="KW-1185">Reference proteome</keyword>
<reference evidence="3 4" key="1">
    <citation type="submission" date="2014-11" db="EMBL/GenBank/DDBJ databases">
        <authorList>
            <person name="Zhu J."/>
            <person name="Qi W."/>
            <person name="Song R."/>
        </authorList>
    </citation>
    <scope>NUCLEOTIDE SEQUENCE [LARGE SCALE GENOMIC DNA]</scope>
</reference>
<feature type="region of interest" description="Disordered" evidence="1">
    <location>
        <begin position="460"/>
        <end position="490"/>
    </location>
</feature>
<organism evidence="3 4">
    <name type="scientific">Vitrella brassicaformis (strain CCMP3155)</name>
    <dbReference type="NCBI Taxonomy" id="1169540"/>
    <lineage>
        <taxon>Eukaryota</taxon>
        <taxon>Sar</taxon>
        <taxon>Alveolata</taxon>
        <taxon>Colpodellida</taxon>
        <taxon>Vitrellaceae</taxon>
        <taxon>Vitrella</taxon>
    </lineage>
</organism>
<dbReference type="SUPFAM" id="SSF82199">
    <property type="entry name" value="SET domain"/>
    <property type="match status" value="1"/>
</dbReference>
<feature type="transmembrane region" description="Helical" evidence="2">
    <location>
        <begin position="23"/>
        <end position="43"/>
    </location>
</feature>
<keyword evidence="2" id="KW-0812">Transmembrane</keyword>
<dbReference type="Proteomes" id="UP000041254">
    <property type="component" value="Unassembled WGS sequence"/>
</dbReference>
<gene>
    <name evidence="3" type="ORF">Vbra_15853</name>
</gene>
<keyword evidence="2" id="KW-1133">Transmembrane helix</keyword>
<evidence type="ECO:0000313" key="3">
    <source>
        <dbReference type="EMBL" id="CEM15809.1"/>
    </source>
</evidence>
<sequence length="490" mass="55168">MTTTAAPRNVKAKKRRKERETPWYKVLAGAVILVALAVGVYFMPSDKHLAVRELIRTYGGYMYTTDTTLDGKPSVAASRFVPANTAIAFVPVELALNYNHTDAAALRLELHQAVQFKQIDLWNAAVLSLIAERRNTSSFYKAWLNSLPKEFPFSYLFTKEQKKVLKGTPAEPFFSMHDRYIDQITTAGRTLDFFVNYPDPEYDSGISLDEAAWAVGAGIHMMWGDSFVPGPLDQMRFHWDPDKCVEPMMKPQAFGGTLGYVLVSPRDINKGEHLFQFKGRLSSGESLALLGYVLRDNPLVMTSRLDLPQDTVTDKKTWAQILTQVSECKPDDLLKIPFHDAEQLVPEKNLKCITLLMLNHTQLSADHQARDAITFFDVWPRVADLAHPDWLTTERELYESMQEKCRYGLAAVLDVNPDVVQTLEKQTDSISQDAVFVRRQLLSVLERCQGFFQTRIDMLPKPRAVPPSPSPVAEAPSVVEESREGPAAVS</sequence>
<dbReference type="Gene3D" id="3.90.1410.10">
    <property type="entry name" value="set domain protein methyltransferase, domain 1"/>
    <property type="match status" value="1"/>
</dbReference>
<evidence type="ECO:0008006" key="5">
    <source>
        <dbReference type="Google" id="ProtNLM"/>
    </source>
</evidence>
<keyword evidence="2" id="KW-0472">Membrane</keyword>
<evidence type="ECO:0000256" key="1">
    <source>
        <dbReference type="SAM" id="MobiDB-lite"/>
    </source>
</evidence>
<name>A0A0G4FPP8_VITBC</name>
<dbReference type="EMBL" id="CDMY01000471">
    <property type="protein sequence ID" value="CEM15809.1"/>
    <property type="molecule type" value="Genomic_DNA"/>
</dbReference>
<evidence type="ECO:0000313" key="4">
    <source>
        <dbReference type="Proteomes" id="UP000041254"/>
    </source>
</evidence>